<dbReference type="EMBL" id="MNPL01008901">
    <property type="protein sequence ID" value="OQR73997.1"/>
    <property type="molecule type" value="Genomic_DNA"/>
</dbReference>
<name>A0A1V9XKF8_9ACAR</name>
<keyword evidence="2" id="KW-0812">Transmembrane</keyword>
<feature type="transmembrane region" description="Helical" evidence="2">
    <location>
        <begin position="81"/>
        <end position="102"/>
    </location>
</feature>
<feature type="transmembrane region" description="Helical" evidence="2">
    <location>
        <begin position="30"/>
        <end position="57"/>
    </location>
</feature>
<dbReference type="InParanoid" id="A0A1V9XKF8"/>
<dbReference type="AlphaFoldDB" id="A0A1V9XKF8"/>
<evidence type="ECO:0000256" key="1">
    <source>
        <dbReference type="SAM" id="MobiDB-lite"/>
    </source>
</evidence>
<keyword evidence="4" id="KW-1185">Reference proteome</keyword>
<protein>
    <recommendedName>
        <fullName evidence="5">Transmembrane protein-like</fullName>
    </recommendedName>
</protein>
<dbReference type="Proteomes" id="UP000192247">
    <property type="component" value="Unassembled WGS sequence"/>
</dbReference>
<evidence type="ECO:0000256" key="2">
    <source>
        <dbReference type="SAM" id="Phobius"/>
    </source>
</evidence>
<proteinExistence type="predicted"/>
<sequence>MRLMDWMMEGSLDISEVPYRHSRVGIPRRMVWALAALLAFMTFVFLVAGAILTAIVFTEVRPPTADENYQRYLGADYRRNIGPLMMILAFVIFVTGVICLFGRKFSHQEDKKQMAILQEHLYTKTSQHRQQQSPERRVHDTSHQSIESN</sequence>
<feature type="region of interest" description="Disordered" evidence="1">
    <location>
        <begin position="125"/>
        <end position="149"/>
    </location>
</feature>
<evidence type="ECO:0000313" key="4">
    <source>
        <dbReference type="Proteomes" id="UP000192247"/>
    </source>
</evidence>
<reference evidence="3 4" key="1">
    <citation type="journal article" date="2017" name="Gigascience">
        <title>Draft genome of the honey bee ectoparasitic mite, Tropilaelaps mercedesae, is shaped by the parasitic life history.</title>
        <authorList>
            <person name="Dong X."/>
            <person name="Armstrong S.D."/>
            <person name="Xia D."/>
            <person name="Makepeace B.L."/>
            <person name="Darby A.C."/>
            <person name="Kadowaki T."/>
        </authorList>
    </citation>
    <scope>NUCLEOTIDE SEQUENCE [LARGE SCALE GENOMIC DNA]</scope>
    <source>
        <strain evidence="3">Wuxi-XJTLU</strain>
    </source>
</reference>
<gene>
    <name evidence="3" type="ORF">BIW11_09377</name>
</gene>
<keyword evidence="2" id="KW-1133">Transmembrane helix</keyword>
<keyword evidence="2" id="KW-0472">Membrane</keyword>
<organism evidence="3 4">
    <name type="scientific">Tropilaelaps mercedesae</name>
    <dbReference type="NCBI Taxonomy" id="418985"/>
    <lineage>
        <taxon>Eukaryota</taxon>
        <taxon>Metazoa</taxon>
        <taxon>Ecdysozoa</taxon>
        <taxon>Arthropoda</taxon>
        <taxon>Chelicerata</taxon>
        <taxon>Arachnida</taxon>
        <taxon>Acari</taxon>
        <taxon>Parasitiformes</taxon>
        <taxon>Mesostigmata</taxon>
        <taxon>Gamasina</taxon>
        <taxon>Dermanyssoidea</taxon>
        <taxon>Laelapidae</taxon>
        <taxon>Tropilaelaps</taxon>
    </lineage>
</organism>
<accession>A0A1V9XKF8</accession>
<evidence type="ECO:0008006" key="5">
    <source>
        <dbReference type="Google" id="ProtNLM"/>
    </source>
</evidence>
<comment type="caution">
    <text evidence="3">The sequence shown here is derived from an EMBL/GenBank/DDBJ whole genome shotgun (WGS) entry which is preliminary data.</text>
</comment>
<evidence type="ECO:0000313" key="3">
    <source>
        <dbReference type="EMBL" id="OQR73997.1"/>
    </source>
</evidence>
<dbReference type="OrthoDB" id="6479000at2759"/>